<dbReference type="EMBL" id="CAUYUJ010021661">
    <property type="protein sequence ID" value="CAK0906224.1"/>
    <property type="molecule type" value="Genomic_DNA"/>
</dbReference>
<evidence type="ECO:0000313" key="3">
    <source>
        <dbReference type="Proteomes" id="UP001189429"/>
    </source>
</evidence>
<evidence type="ECO:0000313" key="2">
    <source>
        <dbReference type="EMBL" id="CAK0906224.1"/>
    </source>
</evidence>
<comment type="caution">
    <text evidence="2">The sequence shown here is derived from an EMBL/GenBank/DDBJ whole genome shotgun (WGS) entry which is preliminary data.</text>
</comment>
<protein>
    <submittedName>
        <fullName evidence="2">Uncharacterized protein</fullName>
    </submittedName>
</protein>
<sequence>VLGPAQRRGASRAPPLLQCGAEAEACYSQGGGAAAAGGSAATGLAGALREGFDEFYRDFQAYPTYGDNVATTAGACRHVSHILHVLSPVSQGCCLAATDAVRRACLFAAYVRVFHRASQLSRRHHGGSASLAVSRRERKEHDDSQDDGHPEFLTLRVLRTGLSKNRRQSSCPGQGCAAPL</sequence>
<evidence type="ECO:0000256" key="1">
    <source>
        <dbReference type="SAM" id="MobiDB-lite"/>
    </source>
</evidence>
<proteinExistence type="predicted"/>
<keyword evidence="3" id="KW-1185">Reference proteome</keyword>
<organism evidence="2 3">
    <name type="scientific">Prorocentrum cordatum</name>
    <dbReference type="NCBI Taxonomy" id="2364126"/>
    <lineage>
        <taxon>Eukaryota</taxon>
        <taxon>Sar</taxon>
        <taxon>Alveolata</taxon>
        <taxon>Dinophyceae</taxon>
        <taxon>Prorocentrales</taxon>
        <taxon>Prorocentraceae</taxon>
        <taxon>Prorocentrum</taxon>
    </lineage>
</organism>
<feature type="region of interest" description="Disordered" evidence="1">
    <location>
        <begin position="125"/>
        <end position="150"/>
    </location>
</feature>
<name>A0ABN9Y1C0_9DINO</name>
<reference evidence="2" key="1">
    <citation type="submission" date="2023-10" db="EMBL/GenBank/DDBJ databases">
        <authorList>
            <person name="Chen Y."/>
            <person name="Shah S."/>
            <person name="Dougan E. K."/>
            <person name="Thang M."/>
            <person name="Chan C."/>
        </authorList>
    </citation>
    <scope>NUCLEOTIDE SEQUENCE [LARGE SCALE GENOMIC DNA]</scope>
</reference>
<dbReference type="Proteomes" id="UP001189429">
    <property type="component" value="Unassembled WGS sequence"/>
</dbReference>
<gene>
    <name evidence="2" type="ORF">PCOR1329_LOCUS81636</name>
</gene>
<feature type="non-terminal residue" evidence="2">
    <location>
        <position position="1"/>
    </location>
</feature>
<accession>A0ABN9Y1C0</accession>
<feature type="compositionally biased region" description="Basic and acidic residues" evidence="1">
    <location>
        <begin position="134"/>
        <end position="150"/>
    </location>
</feature>